<comment type="cofactor">
    <cofactor evidence="1">
        <name>pyridoxal 5'-phosphate</name>
        <dbReference type="ChEBI" id="CHEBI:597326"/>
    </cofactor>
</comment>
<comment type="similarity">
    <text evidence="5">Belongs to the class-II pyridoxal-phosphate-dependent aminotransferase family. MalY/PatB cystathionine beta-lyase subfamily.</text>
</comment>
<feature type="domain" description="Aminotransferase class I/classII large" evidence="6">
    <location>
        <begin position="63"/>
        <end position="380"/>
    </location>
</feature>
<dbReference type="PANTHER" id="PTHR43525">
    <property type="entry name" value="PROTEIN MALY"/>
    <property type="match status" value="1"/>
</dbReference>
<evidence type="ECO:0000256" key="1">
    <source>
        <dbReference type="ARBA" id="ARBA00001933"/>
    </source>
</evidence>
<dbReference type="Gene3D" id="3.40.640.10">
    <property type="entry name" value="Type I PLP-dependent aspartate aminotransferase-like (Major domain)"/>
    <property type="match status" value="1"/>
</dbReference>
<dbReference type="InterPro" id="IPR051798">
    <property type="entry name" value="Class-II_PLP-Dep_Aminotrans"/>
</dbReference>
<dbReference type="InterPro" id="IPR015422">
    <property type="entry name" value="PyrdxlP-dep_Trfase_small"/>
</dbReference>
<dbReference type="InterPro" id="IPR015421">
    <property type="entry name" value="PyrdxlP-dep_Trfase_major"/>
</dbReference>
<dbReference type="Pfam" id="PF00155">
    <property type="entry name" value="Aminotran_1_2"/>
    <property type="match status" value="1"/>
</dbReference>
<dbReference type="GO" id="GO:0047804">
    <property type="term" value="F:cysteine-S-conjugate beta-lyase activity"/>
    <property type="evidence" value="ECO:0007669"/>
    <property type="project" value="UniProtKB-EC"/>
</dbReference>
<proteinExistence type="inferred from homology"/>
<dbReference type="EMBL" id="CAFBNB010000185">
    <property type="protein sequence ID" value="CAB4936400.1"/>
    <property type="molecule type" value="Genomic_DNA"/>
</dbReference>
<name>A0A6J7J046_9ZZZZ</name>
<dbReference type="AlphaFoldDB" id="A0A6J7J046"/>
<evidence type="ECO:0000256" key="2">
    <source>
        <dbReference type="ARBA" id="ARBA00012224"/>
    </source>
</evidence>
<dbReference type="SUPFAM" id="SSF53383">
    <property type="entry name" value="PLP-dependent transferases"/>
    <property type="match status" value="1"/>
</dbReference>
<dbReference type="CDD" id="cd00609">
    <property type="entry name" value="AAT_like"/>
    <property type="match status" value="1"/>
</dbReference>
<evidence type="ECO:0000313" key="7">
    <source>
        <dbReference type="EMBL" id="CAB4936400.1"/>
    </source>
</evidence>
<organism evidence="7">
    <name type="scientific">freshwater metagenome</name>
    <dbReference type="NCBI Taxonomy" id="449393"/>
    <lineage>
        <taxon>unclassified sequences</taxon>
        <taxon>metagenomes</taxon>
        <taxon>ecological metagenomes</taxon>
    </lineage>
</organism>
<gene>
    <name evidence="7" type="ORF">UFOPK3720_01010</name>
</gene>
<evidence type="ECO:0000256" key="4">
    <source>
        <dbReference type="ARBA" id="ARBA00023239"/>
    </source>
</evidence>
<evidence type="ECO:0000256" key="5">
    <source>
        <dbReference type="ARBA" id="ARBA00037974"/>
    </source>
</evidence>
<keyword evidence="3" id="KW-0663">Pyridoxal phosphate</keyword>
<dbReference type="InterPro" id="IPR015424">
    <property type="entry name" value="PyrdxlP-dep_Trfase"/>
</dbReference>
<dbReference type="PANTHER" id="PTHR43525:SF2">
    <property type="entry name" value="CYSTATHIONINE BETA-LYASE-RELATED"/>
    <property type="match status" value="1"/>
</dbReference>
<accession>A0A6J7J046</accession>
<dbReference type="InterPro" id="IPR004839">
    <property type="entry name" value="Aminotransferase_I/II_large"/>
</dbReference>
<keyword evidence="4" id="KW-0456">Lyase</keyword>
<reference evidence="7" key="1">
    <citation type="submission" date="2020-05" db="EMBL/GenBank/DDBJ databases">
        <authorList>
            <person name="Chiriac C."/>
            <person name="Salcher M."/>
            <person name="Ghai R."/>
            <person name="Kavagutti S V."/>
        </authorList>
    </citation>
    <scope>NUCLEOTIDE SEQUENCE</scope>
</reference>
<dbReference type="Gene3D" id="3.90.1150.10">
    <property type="entry name" value="Aspartate Aminotransferase, domain 1"/>
    <property type="match status" value="1"/>
</dbReference>
<evidence type="ECO:0000259" key="6">
    <source>
        <dbReference type="Pfam" id="PF00155"/>
    </source>
</evidence>
<dbReference type="GO" id="GO:0030170">
    <property type="term" value="F:pyridoxal phosphate binding"/>
    <property type="evidence" value="ECO:0007669"/>
    <property type="project" value="InterPro"/>
</dbReference>
<protein>
    <recommendedName>
        <fullName evidence="2">cysteine-S-conjugate beta-lyase</fullName>
        <ecNumber evidence="2">4.4.1.13</ecNumber>
    </recommendedName>
</protein>
<sequence length="392" mass="41664">MTEFDIDAVTLASLMQRTSAKWRVYEPDVIPAWVAEMDYPLAAPIAAALHAAVDRSDVGYRFLGDLPEALAEHSLATWGWVVDPARVVVLPDVLTSVAQAIGALTAPGDGVVVNTPVYPPFFSTIRDICRREIVDVPLLRDPDGRYELDLDGLATAFARPEVTAYLLCSPHNPTGLTPSAHTLAAIAELALKHGVAVIADEIHAQLAHPGTVHTPFLTVSADDLTAVSLVSASKAWNIAGAKCAQIVTGSQRVMDTLAERVPLEVTYATGHFGVLAAIAAYRDGGPWLEQVRAQIASNALAVHEHVVEAMPTVRYAVPASSYLGWMDFSACGIGDDPAEFFLERARVALSPGPTFGQGGDGFVRLNFGTSPAILAEILDRMSRSLASHGADA</sequence>
<dbReference type="EC" id="4.4.1.13" evidence="2"/>
<evidence type="ECO:0000256" key="3">
    <source>
        <dbReference type="ARBA" id="ARBA00022898"/>
    </source>
</evidence>